<dbReference type="InterPro" id="IPR009056">
    <property type="entry name" value="Cyt_c-like_dom"/>
</dbReference>
<dbReference type="SUPFAM" id="SSF46626">
    <property type="entry name" value="Cytochrome c"/>
    <property type="match status" value="1"/>
</dbReference>
<dbReference type="GO" id="GO:0005506">
    <property type="term" value="F:iron ion binding"/>
    <property type="evidence" value="ECO:0007669"/>
    <property type="project" value="InterPro"/>
</dbReference>
<dbReference type="InterPro" id="IPR023655">
    <property type="entry name" value="Cyt_C6"/>
</dbReference>
<keyword evidence="5 9" id="KW-0479">Metal-binding</keyword>
<dbReference type="PROSITE" id="PS51007">
    <property type="entry name" value="CYTC"/>
    <property type="match status" value="1"/>
</dbReference>
<keyword evidence="8" id="KW-0793">Thylakoid</keyword>
<dbReference type="GO" id="GO:0031979">
    <property type="term" value="C:plasma membrane-derived thylakoid lumen"/>
    <property type="evidence" value="ECO:0007669"/>
    <property type="project" value="UniProtKB-SubCell"/>
</dbReference>
<dbReference type="EMBL" id="QXHD01000003">
    <property type="protein sequence ID" value="NEZ54727.1"/>
    <property type="molecule type" value="Genomic_DNA"/>
</dbReference>
<evidence type="ECO:0000313" key="13">
    <source>
        <dbReference type="Proteomes" id="UP000481033"/>
    </source>
</evidence>
<comment type="caution">
    <text evidence="12">The sequence shown here is derived from an EMBL/GenBank/DDBJ whole genome shotgun (WGS) entry which is preliminary data.</text>
</comment>
<feature type="signal peptide" evidence="10">
    <location>
        <begin position="1"/>
        <end position="20"/>
    </location>
</feature>
<feature type="domain" description="Cytochrome c" evidence="11">
    <location>
        <begin position="20"/>
        <end position="100"/>
    </location>
</feature>
<dbReference type="PANTHER" id="PTHR34688:SF2">
    <property type="entry name" value="CYTOCHROME C6, CHLOROPLASTIC"/>
    <property type="match status" value="1"/>
</dbReference>
<evidence type="ECO:0000256" key="9">
    <source>
        <dbReference type="PROSITE-ProRule" id="PRU00433"/>
    </source>
</evidence>
<evidence type="ECO:0000256" key="6">
    <source>
        <dbReference type="ARBA" id="ARBA00022982"/>
    </source>
</evidence>
<keyword evidence="6" id="KW-0249">Electron transport</keyword>
<keyword evidence="3" id="KW-0813">Transport</keyword>
<name>A0A6M0REQ3_9CYAN</name>
<dbReference type="GO" id="GO:0009055">
    <property type="term" value="F:electron transfer activity"/>
    <property type="evidence" value="ECO:0007669"/>
    <property type="project" value="InterPro"/>
</dbReference>
<evidence type="ECO:0000256" key="1">
    <source>
        <dbReference type="ARBA" id="ARBA00004518"/>
    </source>
</evidence>
<evidence type="ECO:0000256" key="4">
    <source>
        <dbReference type="ARBA" id="ARBA00022617"/>
    </source>
</evidence>
<comment type="similarity">
    <text evidence="2">Belongs to the cytochrome c family. PetJ subfamily.</text>
</comment>
<evidence type="ECO:0000256" key="2">
    <source>
        <dbReference type="ARBA" id="ARBA00009650"/>
    </source>
</evidence>
<evidence type="ECO:0000256" key="5">
    <source>
        <dbReference type="ARBA" id="ARBA00022723"/>
    </source>
</evidence>
<evidence type="ECO:0000256" key="8">
    <source>
        <dbReference type="ARBA" id="ARBA00023078"/>
    </source>
</evidence>
<dbReference type="Gene3D" id="1.10.760.10">
    <property type="entry name" value="Cytochrome c-like domain"/>
    <property type="match status" value="1"/>
</dbReference>
<proteinExistence type="inferred from homology"/>
<evidence type="ECO:0000313" key="12">
    <source>
        <dbReference type="EMBL" id="NEZ54727.1"/>
    </source>
</evidence>
<gene>
    <name evidence="12" type="ORF">DXZ20_03260</name>
</gene>
<dbReference type="Pfam" id="PF13442">
    <property type="entry name" value="Cytochrome_CBB3"/>
    <property type="match status" value="1"/>
</dbReference>
<evidence type="ECO:0000259" key="11">
    <source>
        <dbReference type="PROSITE" id="PS51007"/>
    </source>
</evidence>
<dbReference type="GO" id="GO:0020037">
    <property type="term" value="F:heme binding"/>
    <property type="evidence" value="ECO:0007669"/>
    <property type="project" value="InterPro"/>
</dbReference>
<keyword evidence="13" id="KW-1185">Reference proteome</keyword>
<dbReference type="PRINTS" id="PR00605">
    <property type="entry name" value="CYTCHROMECIC"/>
</dbReference>
<dbReference type="InterPro" id="IPR008168">
    <property type="entry name" value="Cyt_C_IC"/>
</dbReference>
<reference evidence="12 13" key="1">
    <citation type="journal article" date="2020" name="Microb. Ecol.">
        <title>Ecogenomics of the Marine Benthic Filamentous Cyanobacterium Adonisia.</title>
        <authorList>
            <person name="Walter J.M."/>
            <person name="Coutinho F.H."/>
            <person name="Leomil L."/>
            <person name="Hargreaves P.I."/>
            <person name="Campeao M.E."/>
            <person name="Vieira V.V."/>
            <person name="Silva B.S."/>
            <person name="Fistarol G.O."/>
            <person name="Salomon P.S."/>
            <person name="Sawabe T."/>
            <person name="Mino S."/>
            <person name="Hosokawa M."/>
            <person name="Miyashita H."/>
            <person name="Maruyama F."/>
            <person name="van Verk M.C."/>
            <person name="Dutilh B.E."/>
            <person name="Thompson C.C."/>
            <person name="Thompson F.L."/>
        </authorList>
    </citation>
    <scope>NUCLEOTIDE SEQUENCE [LARGE SCALE GENOMIC DNA]</scope>
    <source>
        <strain evidence="12 13">CCMR0081</strain>
    </source>
</reference>
<dbReference type="AlphaFoldDB" id="A0A6M0REQ3"/>
<organism evidence="12 13">
    <name type="scientific">Adonisia turfae CCMR0081</name>
    <dbReference type="NCBI Taxonomy" id="2292702"/>
    <lineage>
        <taxon>Bacteria</taxon>
        <taxon>Bacillati</taxon>
        <taxon>Cyanobacteriota</taxon>
        <taxon>Adonisia</taxon>
        <taxon>Adonisia turfae</taxon>
    </lineage>
</organism>
<keyword evidence="10" id="KW-0732">Signal</keyword>
<evidence type="ECO:0000256" key="10">
    <source>
        <dbReference type="SAM" id="SignalP"/>
    </source>
</evidence>
<dbReference type="InterPro" id="IPR036909">
    <property type="entry name" value="Cyt_c-like_dom_sf"/>
</dbReference>
<keyword evidence="7 9" id="KW-0408">Iron</keyword>
<comment type="subcellular location">
    <subcellularLocation>
        <location evidence="1">Cellular thylakoid lumen</location>
    </subcellularLocation>
</comment>
<evidence type="ECO:0000256" key="7">
    <source>
        <dbReference type="ARBA" id="ARBA00023004"/>
    </source>
</evidence>
<accession>A0A6M0REQ3</accession>
<feature type="chain" id="PRO_5026909596" evidence="10">
    <location>
        <begin position="21"/>
        <end position="108"/>
    </location>
</feature>
<evidence type="ECO:0000256" key="3">
    <source>
        <dbReference type="ARBA" id="ARBA00022448"/>
    </source>
</evidence>
<dbReference type="Proteomes" id="UP000481033">
    <property type="component" value="Unassembled WGS sequence"/>
</dbReference>
<keyword evidence="4 9" id="KW-0349">Heme</keyword>
<protein>
    <submittedName>
        <fullName evidence="12">Cytochrome C6</fullName>
    </submittedName>
</protein>
<dbReference type="PANTHER" id="PTHR34688">
    <property type="entry name" value="CYTOCHROME C6, CHLOROPLASTIC"/>
    <property type="match status" value="1"/>
</dbReference>
<sequence length="108" mass="11881">MACCLLAASLWFSTSAMAWADTIDSRKLFETHCAGCHPNGANIIRRGKNLKQRALKRHGYESMDAIATLITNGKGLMSAYSDQLSKDEITSLANYVLEQAAVNWKSVK</sequence>